<dbReference type="PANTHER" id="PTHR31350">
    <property type="entry name" value="SI:DKEY-261L7.2"/>
    <property type="match status" value="1"/>
</dbReference>
<dbReference type="EMBL" id="FNZR01000009">
    <property type="protein sequence ID" value="SEL75236.1"/>
    <property type="molecule type" value="Genomic_DNA"/>
</dbReference>
<dbReference type="OrthoDB" id="188084at2"/>
<organism evidence="3 4">
    <name type="scientific">Parapedobacter koreensis</name>
    <dbReference type="NCBI Taxonomy" id="332977"/>
    <lineage>
        <taxon>Bacteria</taxon>
        <taxon>Pseudomonadati</taxon>
        <taxon>Bacteroidota</taxon>
        <taxon>Sphingobacteriia</taxon>
        <taxon>Sphingobacteriales</taxon>
        <taxon>Sphingobacteriaceae</taxon>
        <taxon>Parapedobacter</taxon>
    </lineage>
</organism>
<protein>
    <submittedName>
        <fullName evidence="3">Transglutaminase-like superfamily protein</fullName>
    </submittedName>
</protein>
<dbReference type="Proteomes" id="UP000198916">
    <property type="component" value="Unassembled WGS sequence"/>
</dbReference>
<comment type="similarity">
    <text evidence="1">Belongs to the UPF0162 family.</text>
</comment>
<dbReference type="Pfam" id="PF13369">
    <property type="entry name" value="Transglut_core2"/>
    <property type="match status" value="1"/>
</dbReference>
<dbReference type="RefSeq" id="WP_090608022.1">
    <property type="nucleotide sequence ID" value="NZ_FNZR01000009.1"/>
</dbReference>
<evidence type="ECO:0000256" key="1">
    <source>
        <dbReference type="ARBA" id="ARBA00007100"/>
    </source>
</evidence>
<evidence type="ECO:0000313" key="4">
    <source>
        <dbReference type="Proteomes" id="UP000198916"/>
    </source>
</evidence>
<name>A0A1H7ST22_9SPHI</name>
<accession>A0A1H7ST22</accession>
<keyword evidence="4" id="KW-1185">Reference proteome</keyword>
<evidence type="ECO:0000313" key="3">
    <source>
        <dbReference type="EMBL" id="SEL75236.1"/>
    </source>
</evidence>
<gene>
    <name evidence="3" type="ORF">SAMN05421740_109152</name>
</gene>
<feature type="domain" description="Protein SirB1 N-terminal" evidence="2">
    <location>
        <begin position="101"/>
        <end position="258"/>
    </location>
</feature>
<dbReference type="InterPro" id="IPR032698">
    <property type="entry name" value="SirB1_N"/>
</dbReference>
<reference evidence="4" key="1">
    <citation type="submission" date="2016-10" db="EMBL/GenBank/DDBJ databases">
        <authorList>
            <person name="Varghese N."/>
            <person name="Submissions S."/>
        </authorList>
    </citation>
    <scope>NUCLEOTIDE SEQUENCE [LARGE SCALE GENOMIC DNA]</scope>
    <source>
        <strain evidence="4">Jip14</strain>
    </source>
</reference>
<proteinExistence type="inferred from homology"/>
<dbReference type="PANTHER" id="PTHR31350:SF21">
    <property type="entry name" value="F-BOX ONLY PROTEIN 21"/>
    <property type="match status" value="1"/>
</dbReference>
<dbReference type="STRING" id="332977.SAMN05421740_109152"/>
<evidence type="ECO:0000259" key="2">
    <source>
        <dbReference type="Pfam" id="PF13369"/>
    </source>
</evidence>
<dbReference type="AlphaFoldDB" id="A0A1H7ST22"/>
<sequence length="284" mass="32662">MNEKELNSLIKLLDDPDAEVFRHVEQKLITLGPEVITRLESVWEQSFDVMLQTRIENLIHKIQFEDVLQELELWKLSGSFDLLQGLIIVNKYQYPDMDEQKVVNQIEAIKRDAWLEMIYSMSAVEKVRLLNNIIYNAYGFSGNTSNYHDPQNSYIGQVLESRRGNPILLACIYSIVAQKLDIPIYGVNLPKHFILAYTEDHAPVESRHGILFYINAFNRGQIFGRHDVIAFLKQLNLSPSDNFVLPCSNLDIVMRVLRNLVTSYSQAGNTVKTEEIGRMLDTLA</sequence>